<comment type="caution">
    <text evidence="4">The sequence shown here is derived from an EMBL/GenBank/DDBJ whole genome shotgun (WGS) entry which is preliminary data.</text>
</comment>
<evidence type="ECO:0000256" key="1">
    <source>
        <dbReference type="SAM" id="MobiDB-lite"/>
    </source>
</evidence>
<proteinExistence type="predicted"/>
<dbReference type="Pfam" id="PF13449">
    <property type="entry name" value="Phytase-like"/>
    <property type="match status" value="1"/>
</dbReference>
<dbReference type="RefSeq" id="WP_184335467.1">
    <property type="nucleotide sequence ID" value="NZ_JACHHZ010000006.1"/>
</dbReference>
<evidence type="ECO:0000313" key="5">
    <source>
        <dbReference type="Proteomes" id="UP000588068"/>
    </source>
</evidence>
<feature type="signal peptide" evidence="2">
    <location>
        <begin position="1"/>
        <end position="26"/>
    </location>
</feature>
<dbReference type="InterPro" id="IPR027372">
    <property type="entry name" value="Phytase-like_dom"/>
</dbReference>
<evidence type="ECO:0000256" key="2">
    <source>
        <dbReference type="SAM" id="SignalP"/>
    </source>
</evidence>
<evidence type="ECO:0000313" key="4">
    <source>
        <dbReference type="EMBL" id="MBB6096094.1"/>
    </source>
</evidence>
<dbReference type="PANTHER" id="PTHR37957">
    <property type="entry name" value="BLR7070 PROTEIN"/>
    <property type="match status" value="1"/>
</dbReference>
<reference evidence="4 5" key="1">
    <citation type="submission" date="2020-08" db="EMBL/GenBank/DDBJ databases">
        <title>Genomic Encyclopedia of Type Strains, Phase IV (KMG-IV): sequencing the most valuable type-strain genomes for metagenomic binning, comparative biology and taxonomic classification.</title>
        <authorList>
            <person name="Goeker M."/>
        </authorList>
    </citation>
    <scope>NUCLEOTIDE SEQUENCE [LARGE SCALE GENOMIC DNA]</scope>
    <source>
        <strain evidence="4 5">DSM 26723</strain>
    </source>
</reference>
<organism evidence="4 5">
    <name type="scientific">Povalibacter uvarum</name>
    <dbReference type="NCBI Taxonomy" id="732238"/>
    <lineage>
        <taxon>Bacteria</taxon>
        <taxon>Pseudomonadati</taxon>
        <taxon>Pseudomonadota</taxon>
        <taxon>Gammaproteobacteria</taxon>
        <taxon>Steroidobacterales</taxon>
        <taxon>Steroidobacteraceae</taxon>
        <taxon>Povalibacter</taxon>
    </lineage>
</organism>
<feature type="region of interest" description="Disordered" evidence="1">
    <location>
        <begin position="449"/>
        <end position="487"/>
    </location>
</feature>
<feature type="chain" id="PRO_5032402828" description="Phytase-like domain-containing protein" evidence="2">
    <location>
        <begin position="27"/>
        <end position="487"/>
    </location>
</feature>
<sequence>MKHTNRLIPALALLTCTAAALPQAGAAELLQRAVLPSDTFSPGPTSGQFATGANGVVLPLINRQPVQGFSAVLPGPTKGTYRVMADNGFGNKANSPDALLRVYTVKPDFEEGTVSAAHRVTGEALSEFTADSFITLRDPWRRVPFPIVADGATYPGTPAGGGTIAVDPSIRSGRLLTGADFDIESIRRAPDGTLWFGDEFGPYLIHTDAQGRVLEAPIPLPNFRALPSTLGGSEVNPLVQAISNPQRTLAANLPDSGGFEGMALNASRTRLYTLLEKAIAGDPVRERLIISEFHLAARKYTGKTFAYLLDKPNHAIGDFTALTDTEFVIIERDGGQGDPSDPRFTSPARFKKIFRVDLRRIDTAGNLIKEEVADLMNIYDPRDIAGDGRTNTVFTFPFTTIEDVLALDNNRLLVIDDNNYPGSAGREFGVPDNNEFIVIHTAPLLECEEGRGRRGDGYDDRHHDDQHRGDHGHGRGDDCRPAAEEVR</sequence>
<protein>
    <recommendedName>
        <fullName evidence="3">Phytase-like domain-containing protein</fullName>
    </recommendedName>
</protein>
<gene>
    <name evidence="4" type="ORF">HNQ60_004985</name>
</gene>
<keyword evidence="2" id="KW-0732">Signal</keyword>
<accession>A0A841HTY3</accession>
<evidence type="ECO:0000259" key="3">
    <source>
        <dbReference type="Pfam" id="PF13449"/>
    </source>
</evidence>
<keyword evidence="5" id="KW-1185">Reference proteome</keyword>
<dbReference type="Proteomes" id="UP000588068">
    <property type="component" value="Unassembled WGS sequence"/>
</dbReference>
<feature type="domain" description="Phytase-like" evidence="3">
    <location>
        <begin position="64"/>
        <end position="420"/>
    </location>
</feature>
<dbReference type="AlphaFoldDB" id="A0A841HTY3"/>
<name>A0A841HTY3_9GAMM</name>
<dbReference type="EMBL" id="JACHHZ010000006">
    <property type="protein sequence ID" value="MBB6096094.1"/>
    <property type="molecule type" value="Genomic_DNA"/>
</dbReference>
<dbReference type="PANTHER" id="PTHR37957:SF1">
    <property type="entry name" value="PHYTASE-LIKE DOMAIN-CONTAINING PROTEIN"/>
    <property type="match status" value="1"/>
</dbReference>